<evidence type="ECO:0000313" key="2">
    <source>
        <dbReference type="Proteomes" id="UP000446866"/>
    </source>
</evidence>
<evidence type="ECO:0000313" key="1">
    <source>
        <dbReference type="EMBL" id="NBH62431.1"/>
    </source>
</evidence>
<organism evidence="1 2">
    <name type="scientific">Anaerotruncus colihominis</name>
    <dbReference type="NCBI Taxonomy" id="169435"/>
    <lineage>
        <taxon>Bacteria</taxon>
        <taxon>Bacillati</taxon>
        <taxon>Bacillota</taxon>
        <taxon>Clostridia</taxon>
        <taxon>Eubacteriales</taxon>
        <taxon>Oscillospiraceae</taxon>
        <taxon>Anaerotruncus</taxon>
    </lineage>
</organism>
<reference evidence="1 2" key="1">
    <citation type="submission" date="2018-08" db="EMBL/GenBank/DDBJ databases">
        <title>Murine metabolic-syndrome-specific gut microbial biobank.</title>
        <authorList>
            <person name="Liu C."/>
        </authorList>
    </citation>
    <scope>NUCLEOTIDE SEQUENCE [LARGE SCALE GENOMIC DNA]</scope>
    <source>
        <strain evidence="1 2">28</strain>
    </source>
</reference>
<name>A0A845QMX7_9FIRM</name>
<dbReference type="Proteomes" id="UP000446866">
    <property type="component" value="Unassembled WGS sequence"/>
</dbReference>
<gene>
    <name evidence="1" type="ORF">D0435_12295</name>
</gene>
<accession>A0A845QMX7</accession>
<sequence length="61" mass="6651">MWAECVSMIFWRGTTLAGHDRTDPGAVSGKFVEADMAAPLFLCVIHCLTGNIKDICCSTMK</sequence>
<comment type="caution">
    <text evidence="1">The sequence shown here is derived from an EMBL/GenBank/DDBJ whole genome shotgun (WGS) entry which is preliminary data.</text>
</comment>
<keyword evidence="2" id="KW-1185">Reference proteome</keyword>
<proteinExistence type="predicted"/>
<dbReference type="EMBL" id="QXWK01000024">
    <property type="protein sequence ID" value="NBH62431.1"/>
    <property type="molecule type" value="Genomic_DNA"/>
</dbReference>
<protein>
    <submittedName>
        <fullName evidence="1">Uncharacterized protein</fullName>
    </submittedName>
</protein>
<dbReference type="AlphaFoldDB" id="A0A845QMX7"/>